<dbReference type="InParanoid" id="G2YQS5"/>
<proteinExistence type="predicted"/>
<organism evidence="1 2">
    <name type="scientific">Botryotinia fuckeliana (strain T4)</name>
    <name type="common">Noble rot fungus</name>
    <name type="synonym">Botrytis cinerea</name>
    <dbReference type="NCBI Taxonomy" id="999810"/>
    <lineage>
        <taxon>Eukaryota</taxon>
        <taxon>Fungi</taxon>
        <taxon>Dikarya</taxon>
        <taxon>Ascomycota</taxon>
        <taxon>Pezizomycotina</taxon>
        <taxon>Leotiomycetes</taxon>
        <taxon>Helotiales</taxon>
        <taxon>Sclerotiniaceae</taxon>
        <taxon>Botrytis</taxon>
    </lineage>
</organism>
<name>G2YQS5_BOTF4</name>
<gene>
    <name evidence="1" type="ORF">BofuT4_P131530.1</name>
</gene>
<dbReference type="AlphaFoldDB" id="G2YQS5"/>
<dbReference type="EMBL" id="FQ790349">
    <property type="protein sequence ID" value="CCD53973.1"/>
    <property type="molecule type" value="Genomic_DNA"/>
</dbReference>
<protein>
    <submittedName>
        <fullName evidence="1">Uncharacterized protein</fullName>
    </submittedName>
</protein>
<dbReference type="Proteomes" id="UP000008177">
    <property type="component" value="Unplaced contigs"/>
</dbReference>
<evidence type="ECO:0000313" key="2">
    <source>
        <dbReference type="Proteomes" id="UP000008177"/>
    </source>
</evidence>
<evidence type="ECO:0000313" key="1">
    <source>
        <dbReference type="EMBL" id="CCD53973.1"/>
    </source>
</evidence>
<accession>G2YQS5</accession>
<sequence length="99" mass="10962">MSDEICSPEHRLPVVTTVLESLISKLKVWQARKDKVLASSLATPMPQFRGSPQLLVYAFIHLFIYLAKSLIHHGKILTTFGGACDTFINVLAPIIDDIA</sequence>
<dbReference type="HOGENOM" id="CLU_2320068_0_0_1"/>
<reference evidence="2" key="1">
    <citation type="journal article" date="2011" name="PLoS Genet.">
        <title>Genomic analysis of the necrotrophic fungal pathogens Sclerotinia sclerotiorum and Botrytis cinerea.</title>
        <authorList>
            <person name="Amselem J."/>
            <person name="Cuomo C.A."/>
            <person name="van Kan J.A."/>
            <person name="Viaud M."/>
            <person name="Benito E.P."/>
            <person name="Couloux A."/>
            <person name="Coutinho P.M."/>
            <person name="de Vries R.P."/>
            <person name="Dyer P.S."/>
            <person name="Fillinger S."/>
            <person name="Fournier E."/>
            <person name="Gout L."/>
            <person name="Hahn M."/>
            <person name="Kohn L."/>
            <person name="Lapalu N."/>
            <person name="Plummer K.M."/>
            <person name="Pradier J.M."/>
            <person name="Quevillon E."/>
            <person name="Sharon A."/>
            <person name="Simon A."/>
            <person name="ten Have A."/>
            <person name="Tudzynski B."/>
            <person name="Tudzynski P."/>
            <person name="Wincker P."/>
            <person name="Andrew M."/>
            <person name="Anthouard V."/>
            <person name="Beever R.E."/>
            <person name="Beffa R."/>
            <person name="Benoit I."/>
            <person name="Bouzid O."/>
            <person name="Brault B."/>
            <person name="Chen Z."/>
            <person name="Choquer M."/>
            <person name="Collemare J."/>
            <person name="Cotton P."/>
            <person name="Danchin E.G."/>
            <person name="Da Silva C."/>
            <person name="Gautier A."/>
            <person name="Giraud C."/>
            <person name="Giraud T."/>
            <person name="Gonzalez C."/>
            <person name="Grossetete S."/>
            <person name="Guldener U."/>
            <person name="Henrissat B."/>
            <person name="Howlett B.J."/>
            <person name="Kodira C."/>
            <person name="Kretschmer M."/>
            <person name="Lappartient A."/>
            <person name="Leroch M."/>
            <person name="Levis C."/>
            <person name="Mauceli E."/>
            <person name="Neuveglise C."/>
            <person name="Oeser B."/>
            <person name="Pearson M."/>
            <person name="Poulain J."/>
            <person name="Poussereau N."/>
            <person name="Quesneville H."/>
            <person name="Rascle C."/>
            <person name="Schumacher J."/>
            <person name="Segurens B."/>
            <person name="Sexton A."/>
            <person name="Silva E."/>
            <person name="Sirven C."/>
            <person name="Soanes D.M."/>
            <person name="Talbot N.J."/>
            <person name="Templeton M."/>
            <person name="Yandava C."/>
            <person name="Yarden O."/>
            <person name="Zeng Q."/>
            <person name="Rollins J.A."/>
            <person name="Lebrun M.H."/>
            <person name="Dickman M."/>
        </authorList>
    </citation>
    <scope>NUCLEOTIDE SEQUENCE [LARGE SCALE GENOMIC DNA]</scope>
    <source>
        <strain evidence="2">T4</strain>
    </source>
</reference>